<dbReference type="AlphaFoldDB" id="A0A139HQB2"/>
<protein>
    <submittedName>
        <fullName evidence="2">Uncharacterized protein</fullName>
    </submittedName>
</protein>
<feature type="compositionally biased region" description="Basic and acidic residues" evidence="1">
    <location>
        <begin position="46"/>
        <end position="56"/>
    </location>
</feature>
<reference evidence="2 3" key="1">
    <citation type="submission" date="2015-07" db="EMBL/GenBank/DDBJ databases">
        <title>Comparative genomics of the Sigatoka disease complex on banana suggests a link between parallel evolutionary changes in Pseudocercospora fijiensis and Pseudocercospora eumusae and increased virulence on the banana host.</title>
        <authorList>
            <person name="Chang T.-C."/>
            <person name="Salvucci A."/>
            <person name="Crous P.W."/>
            <person name="Stergiopoulos I."/>
        </authorList>
    </citation>
    <scope>NUCLEOTIDE SEQUENCE [LARGE SCALE GENOMIC DNA]</scope>
    <source>
        <strain evidence="2 3">CBS 114824</strain>
    </source>
</reference>
<comment type="caution">
    <text evidence="2">The sequence shown here is derived from an EMBL/GenBank/DDBJ whole genome shotgun (WGS) entry which is preliminary data.</text>
</comment>
<dbReference type="EMBL" id="LFZN01000020">
    <property type="protein sequence ID" value="KXT04572.1"/>
    <property type="molecule type" value="Genomic_DNA"/>
</dbReference>
<name>A0A139HQB2_9PEZI</name>
<evidence type="ECO:0000313" key="3">
    <source>
        <dbReference type="Proteomes" id="UP000070133"/>
    </source>
</evidence>
<evidence type="ECO:0000256" key="1">
    <source>
        <dbReference type="SAM" id="MobiDB-lite"/>
    </source>
</evidence>
<gene>
    <name evidence="2" type="ORF">AC578_8670</name>
</gene>
<feature type="compositionally biased region" description="Basic and acidic residues" evidence="1">
    <location>
        <begin position="327"/>
        <end position="337"/>
    </location>
</feature>
<evidence type="ECO:0000313" key="2">
    <source>
        <dbReference type="EMBL" id="KXT04572.1"/>
    </source>
</evidence>
<accession>A0A139HQB2</accession>
<sequence>MSRKKTEEQELRAYLRLVPSRNGRAQKLHDLRVYEQKRQRRRARLTRLDDLDEPVKPAEQATRKATKVSKYPLALMPKSGKSRADKRKSCGLLLRNLQRFEEEPHVWLPSLRKPLPPFLLLPAELRQKALEMVLDDDAVLYPRPNSTTLNMALTCKLIAEDMRQVMKLWDRREMQVRSGLRLDRSVVDDLLRPLKAASAVLTYINRSTRTSCGRHIIFADAAGPSNEGQSQAGPCTNTAGGTNSRSLAVGPPNAQQSQRHGKDARRSKSSRKRALHSEKVTPERGNLERERPLQNEADSKTSEAPRQRQRKSMRGKRKQKAHKRKERQVLDLKDRDRKQYRDWARENVVEAAIVKERNILRKAYGLGTTAFLSDAEED</sequence>
<feature type="compositionally biased region" description="Basic and acidic residues" evidence="1">
    <location>
        <begin position="275"/>
        <end position="306"/>
    </location>
</feature>
<keyword evidence="3" id="KW-1185">Reference proteome</keyword>
<feature type="region of interest" description="Disordered" evidence="1">
    <location>
        <begin position="222"/>
        <end position="337"/>
    </location>
</feature>
<feature type="compositionally biased region" description="Polar residues" evidence="1">
    <location>
        <begin position="226"/>
        <end position="246"/>
    </location>
</feature>
<feature type="compositionally biased region" description="Basic residues" evidence="1">
    <location>
        <begin position="307"/>
        <end position="326"/>
    </location>
</feature>
<organism evidence="2 3">
    <name type="scientific">Pseudocercospora eumusae</name>
    <dbReference type="NCBI Taxonomy" id="321146"/>
    <lineage>
        <taxon>Eukaryota</taxon>
        <taxon>Fungi</taxon>
        <taxon>Dikarya</taxon>
        <taxon>Ascomycota</taxon>
        <taxon>Pezizomycotina</taxon>
        <taxon>Dothideomycetes</taxon>
        <taxon>Dothideomycetidae</taxon>
        <taxon>Mycosphaerellales</taxon>
        <taxon>Mycosphaerellaceae</taxon>
        <taxon>Pseudocercospora</taxon>
    </lineage>
</organism>
<dbReference type="Proteomes" id="UP000070133">
    <property type="component" value="Unassembled WGS sequence"/>
</dbReference>
<proteinExistence type="predicted"/>
<dbReference type="EMBL" id="LFZN01000020">
    <property type="protein sequence ID" value="KXT04573.1"/>
    <property type="molecule type" value="Genomic_DNA"/>
</dbReference>
<feature type="region of interest" description="Disordered" evidence="1">
    <location>
        <begin position="45"/>
        <end position="66"/>
    </location>
</feature>